<protein>
    <submittedName>
        <fullName evidence="1">Uncharacterized protein</fullName>
    </submittedName>
</protein>
<accession>A0AAD9YFZ0</accession>
<comment type="caution">
    <text evidence="1">The sequence shown here is derived from an EMBL/GenBank/DDBJ whole genome shotgun (WGS) entry which is preliminary data.</text>
</comment>
<dbReference type="EMBL" id="VYYT01000140">
    <property type="protein sequence ID" value="KAK2764067.1"/>
    <property type="molecule type" value="Genomic_DNA"/>
</dbReference>
<proteinExistence type="predicted"/>
<dbReference type="Proteomes" id="UP001281614">
    <property type="component" value="Unassembled WGS sequence"/>
</dbReference>
<organism evidence="1 2">
    <name type="scientific">Colletotrichum kahawae</name>
    <name type="common">Coffee berry disease fungus</name>
    <dbReference type="NCBI Taxonomy" id="34407"/>
    <lineage>
        <taxon>Eukaryota</taxon>
        <taxon>Fungi</taxon>
        <taxon>Dikarya</taxon>
        <taxon>Ascomycota</taxon>
        <taxon>Pezizomycotina</taxon>
        <taxon>Sordariomycetes</taxon>
        <taxon>Hypocreomycetidae</taxon>
        <taxon>Glomerellales</taxon>
        <taxon>Glomerellaceae</taxon>
        <taxon>Colletotrichum</taxon>
        <taxon>Colletotrichum gloeosporioides species complex</taxon>
    </lineage>
</organism>
<gene>
    <name evidence="1" type="ORF">CKAH01_15870</name>
</gene>
<reference evidence="1" key="1">
    <citation type="submission" date="2023-02" db="EMBL/GenBank/DDBJ databases">
        <title>Colletotrichum kahawae CIFC_Que2 genome sequencing and assembly.</title>
        <authorList>
            <person name="Baroncelli R."/>
        </authorList>
    </citation>
    <scope>NUCLEOTIDE SEQUENCE</scope>
    <source>
        <strain evidence="1">CIFC_Que2</strain>
    </source>
</reference>
<dbReference type="AlphaFoldDB" id="A0AAD9YFZ0"/>
<evidence type="ECO:0000313" key="1">
    <source>
        <dbReference type="EMBL" id="KAK2764067.1"/>
    </source>
</evidence>
<name>A0AAD9YFZ0_COLKA</name>
<evidence type="ECO:0000313" key="2">
    <source>
        <dbReference type="Proteomes" id="UP001281614"/>
    </source>
</evidence>
<keyword evidence="2" id="KW-1185">Reference proteome</keyword>
<sequence length="72" mass="8150">MRLKEAGIQLKTRIQNGALASIVYWGIPNCTADFFWGSRYCISRAECLFDIVRARRLFDGGGIVPSGEFNHR</sequence>